<keyword evidence="4" id="KW-1185">Reference proteome</keyword>
<dbReference type="InterPro" id="IPR002156">
    <property type="entry name" value="RNaseH_domain"/>
</dbReference>
<organism evidence="3 4">
    <name type="scientific">Araneus ventricosus</name>
    <name type="common">Orbweaver spider</name>
    <name type="synonym">Epeira ventricosa</name>
    <dbReference type="NCBI Taxonomy" id="182803"/>
    <lineage>
        <taxon>Eukaryota</taxon>
        <taxon>Metazoa</taxon>
        <taxon>Ecdysozoa</taxon>
        <taxon>Arthropoda</taxon>
        <taxon>Chelicerata</taxon>
        <taxon>Arachnida</taxon>
        <taxon>Araneae</taxon>
        <taxon>Araneomorphae</taxon>
        <taxon>Entelegynae</taxon>
        <taxon>Araneoidea</taxon>
        <taxon>Araneidae</taxon>
        <taxon>Araneus</taxon>
    </lineage>
</organism>
<comment type="caution">
    <text evidence="3">The sequence shown here is derived from an EMBL/GenBank/DDBJ whole genome shotgun (WGS) entry which is preliminary data.</text>
</comment>
<name>A0A4Y2K5V1_ARAVE</name>
<accession>A0A4Y2K5V1</accession>
<dbReference type="AlphaFoldDB" id="A0A4Y2K5V1"/>
<protein>
    <recommendedName>
        <fullName evidence="2">RNase H type-1 domain-containing protein</fullName>
    </recommendedName>
</protein>
<evidence type="ECO:0000313" key="4">
    <source>
        <dbReference type="Proteomes" id="UP000499080"/>
    </source>
</evidence>
<dbReference type="GO" id="GO:0004523">
    <property type="term" value="F:RNA-DNA hybrid ribonuclease activity"/>
    <property type="evidence" value="ECO:0007669"/>
    <property type="project" value="InterPro"/>
</dbReference>
<feature type="region of interest" description="Disordered" evidence="1">
    <location>
        <begin position="13"/>
        <end position="34"/>
    </location>
</feature>
<evidence type="ECO:0000313" key="3">
    <source>
        <dbReference type="EMBL" id="GBM97319.1"/>
    </source>
</evidence>
<dbReference type="PROSITE" id="PS50879">
    <property type="entry name" value="RNASE_H_1"/>
    <property type="match status" value="1"/>
</dbReference>
<evidence type="ECO:0000259" key="2">
    <source>
        <dbReference type="PROSITE" id="PS50879"/>
    </source>
</evidence>
<dbReference type="Proteomes" id="UP000499080">
    <property type="component" value="Unassembled WGS sequence"/>
</dbReference>
<dbReference type="Pfam" id="PF00075">
    <property type="entry name" value="RNase_H"/>
    <property type="match status" value="1"/>
</dbReference>
<reference evidence="3 4" key="1">
    <citation type="journal article" date="2019" name="Sci. Rep.">
        <title>Orb-weaving spider Araneus ventricosus genome elucidates the spidroin gene catalogue.</title>
        <authorList>
            <person name="Kono N."/>
            <person name="Nakamura H."/>
            <person name="Ohtoshi R."/>
            <person name="Moran D.A.P."/>
            <person name="Shinohara A."/>
            <person name="Yoshida Y."/>
            <person name="Fujiwara M."/>
            <person name="Mori M."/>
            <person name="Tomita M."/>
            <person name="Arakawa K."/>
        </authorList>
    </citation>
    <scope>NUCLEOTIDE SEQUENCE [LARGE SCALE GENOMIC DNA]</scope>
</reference>
<proteinExistence type="predicted"/>
<dbReference type="GO" id="GO:0003676">
    <property type="term" value="F:nucleic acid binding"/>
    <property type="evidence" value="ECO:0007669"/>
    <property type="project" value="InterPro"/>
</dbReference>
<dbReference type="SUPFAM" id="SSF53098">
    <property type="entry name" value="Ribonuclease H-like"/>
    <property type="match status" value="1"/>
</dbReference>
<dbReference type="InterPro" id="IPR036397">
    <property type="entry name" value="RNaseH_sf"/>
</dbReference>
<dbReference type="Gene3D" id="3.30.420.10">
    <property type="entry name" value="Ribonuclease H-like superfamily/Ribonuclease H"/>
    <property type="match status" value="1"/>
</dbReference>
<sequence>MEARHVKLTRLNKNIPDCPDLPPPGEIESKTKGCTSHPSSFLSLNQISLEDGGPSSTDSNNTVRIFTDGTNNTEIFHRTIKLSNHNTVFQADITALKEAILHSSLNHAQELVSFYMDNKASVLAIANPKSTSATAREIFDLLHNHTNFKISWIKAHVNYPGNERADELAKAATTTGSPLNIPYPISNIKSVLRRKMVSDWQHLWTNSSTGKKIRKIIPKVSLHSAAWNRELTIFMTEHGPFPQNLKRFRLSNTENCNCGAVGSPIYYATICPFTISWHMSQPTKANALEWRKRIIANKGSRQRITSIIQFMHQNNELFKPLH</sequence>
<evidence type="ECO:0000256" key="1">
    <source>
        <dbReference type="SAM" id="MobiDB-lite"/>
    </source>
</evidence>
<feature type="domain" description="RNase H type-1" evidence="2">
    <location>
        <begin position="59"/>
        <end position="174"/>
    </location>
</feature>
<gene>
    <name evidence="3" type="ORF">AVEN_27079_1</name>
</gene>
<dbReference type="EMBL" id="BGPR01004221">
    <property type="protein sequence ID" value="GBM97319.1"/>
    <property type="molecule type" value="Genomic_DNA"/>
</dbReference>
<dbReference type="CDD" id="cd09276">
    <property type="entry name" value="Rnase_HI_RT_non_LTR"/>
    <property type="match status" value="1"/>
</dbReference>
<dbReference type="OrthoDB" id="6515318at2759"/>
<dbReference type="InterPro" id="IPR012337">
    <property type="entry name" value="RNaseH-like_sf"/>
</dbReference>